<organism evidence="2 3">
    <name type="scientific">Anaeramoeba ignava</name>
    <name type="common">Anaerobic marine amoeba</name>
    <dbReference type="NCBI Taxonomy" id="1746090"/>
    <lineage>
        <taxon>Eukaryota</taxon>
        <taxon>Metamonada</taxon>
        <taxon>Anaeramoebidae</taxon>
        <taxon>Anaeramoeba</taxon>
    </lineage>
</organism>
<keyword evidence="3" id="KW-1185">Reference proteome</keyword>
<dbReference type="Proteomes" id="UP001149090">
    <property type="component" value="Unassembled WGS sequence"/>
</dbReference>
<proteinExistence type="predicted"/>
<dbReference type="Gene3D" id="3.30.40.10">
    <property type="entry name" value="Zinc/RING finger domain, C3HC4 (zinc finger)"/>
    <property type="match status" value="1"/>
</dbReference>
<dbReference type="PANTHER" id="PTHR22849">
    <property type="entry name" value="WDSAM1 PROTEIN"/>
    <property type="match status" value="1"/>
</dbReference>
<dbReference type="InterPro" id="IPR013083">
    <property type="entry name" value="Znf_RING/FYVE/PHD"/>
</dbReference>
<dbReference type="EMBL" id="JAPDFW010000134">
    <property type="protein sequence ID" value="KAJ5067109.1"/>
    <property type="molecule type" value="Genomic_DNA"/>
</dbReference>
<name>A0A9Q0R5U1_ANAIG</name>
<reference evidence="2" key="1">
    <citation type="submission" date="2022-10" db="EMBL/GenBank/DDBJ databases">
        <title>Novel sulphate-reducing endosymbionts in the free-living metamonad Anaeramoeba.</title>
        <authorList>
            <person name="Jerlstrom-Hultqvist J."/>
            <person name="Cepicka I."/>
            <person name="Gallot-Lavallee L."/>
            <person name="Salas-Leiva D."/>
            <person name="Curtis B.A."/>
            <person name="Zahonova K."/>
            <person name="Pipaliya S."/>
            <person name="Dacks J."/>
            <person name="Roger A.J."/>
        </authorList>
    </citation>
    <scope>NUCLEOTIDE SEQUENCE</scope>
    <source>
        <strain evidence="2">BMAN</strain>
    </source>
</reference>
<dbReference type="AlphaFoldDB" id="A0A9Q0R5U1"/>
<dbReference type="SUPFAM" id="SSF57850">
    <property type="entry name" value="RING/U-box"/>
    <property type="match status" value="1"/>
</dbReference>
<dbReference type="Pfam" id="PF04564">
    <property type="entry name" value="U-box"/>
    <property type="match status" value="1"/>
</dbReference>
<dbReference type="InterPro" id="IPR045185">
    <property type="entry name" value="PUB22/23/24-like"/>
</dbReference>
<dbReference type="OrthoDB" id="10064100at2759"/>
<evidence type="ECO:0000313" key="3">
    <source>
        <dbReference type="Proteomes" id="UP001149090"/>
    </source>
</evidence>
<accession>A0A9Q0R5U1</accession>
<gene>
    <name evidence="2" type="ORF">M0811_13259</name>
</gene>
<dbReference type="SMART" id="SM00504">
    <property type="entry name" value="Ubox"/>
    <property type="match status" value="1"/>
</dbReference>
<dbReference type="PROSITE" id="PS51698">
    <property type="entry name" value="U_BOX"/>
    <property type="match status" value="1"/>
</dbReference>
<comment type="caution">
    <text evidence="2">The sequence shown here is derived from an EMBL/GenBank/DDBJ whole genome shotgun (WGS) entry which is preliminary data.</text>
</comment>
<dbReference type="GO" id="GO:0016567">
    <property type="term" value="P:protein ubiquitination"/>
    <property type="evidence" value="ECO:0007669"/>
    <property type="project" value="InterPro"/>
</dbReference>
<evidence type="ECO:0000313" key="2">
    <source>
        <dbReference type="EMBL" id="KAJ5067109.1"/>
    </source>
</evidence>
<dbReference type="InterPro" id="IPR003613">
    <property type="entry name" value="Ubox_domain"/>
</dbReference>
<dbReference type="PANTHER" id="PTHR22849:SF161">
    <property type="entry name" value="U-BOX DOMAIN-CONTAINING PROTEIN"/>
    <property type="match status" value="1"/>
</dbReference>
<dbReference type="GO" id="GO:0061630">
    <property type="term" value="F:ubiquitin protein ligase activity"/>
    <property type="evidence" value="ECO:0007669"/>
    <property type="project" value="InterPro"/>
</dbReference>
<sequence>MNIGTDRFNPHLYSFKSNVSISNDSNYQNFSKIGIDESKIQKWLLDSKEKTIPEHLKCPISHKIMQLPVIASDEVTYDFDSIIQWMKSNDHSFVHKQIKFSSKFLIPNFTIHKLIEEFLEQIN</sequence>
<evidence type="ECO:0000259" key="1">
    <source>
        <dbReference type="PROSITE" id="PS51698"/>
    </source>
</evidence>
<feature type="domain" description="U-box" evidence="1">
    <location>
        <begin position="51"/>
        <end position="123"/>
    </location>
</feature>
<protein>
    <submittedName>
        <fullName evidence="2">U-box domain-containing protein</fullName>
    </submittedName>
</protein>